<comment type="caution">
    <text evidence="2">The sequence shown here is derived from an EMBL/GenBank/DDBJ whole genome shotgun (WGS) entry which is preliminary data.</text>
</comment>
<keyword evidence="1" id="KW-0472">Membrane</keyword>
<keyword evidence="3" id="KW-1185">Reference proteome</keyword>
<keyword evidence="1" id="KW-0812">Transmembrane</keyword>
<reference evidence="3" key="1">
    <citation type="submission" date="2015-07" db="EMBL/GenBank/DDBJ databases">
        <title>Discovery of a poly(ethylene terephthalate assimilation.</title>
        <authorList>
            <person name="Yoshida S."/>
            <person name="Hiraga K."/>
            <person name="Takehana T."/>
            <person name="Taniguchi I."/>
            <person name="Yamaji H."/>
            <person name="Maeda Y."/>
            <person name="Toyohara K."/>
            <person name="Miyamoto K."/>
            <person name="Kimura Y."/>
            <person name="Oda K."/>
        </authorList>
    </citation>
    <scope>NUCLEOTIDE SEQUENCE [LARGE SCALE GENOMIC DNA]</scope>
    <source>
        <strain evidence="3">NBRC 110686 / TISTR 2288 / 201-F6</strain>
    </source>
</reference>
<feature type="transmembrane region" description="Helical" evidence="1">
    <location>
        <begin position="31"/>
        <end position="49"/>
    </location>
</feature>
<gene>
    <name evidence="2" type="ORF">ISF6_0948</name>
</gene>
<dbReference type="Proteomes" id="UP000037660">
    <property type="component" value="Unassembled WGS sequence"/>
</dbReference>
<accession>A0A0K8P8W4</accession>
<dbReference type="RefSeq" id="WP_082368759.1">
    <property type="nucleotide sequence ID" value="NZ_BBYR01000186.1"/>
</dbReference>
<keyword evidence="1" id="KW-1133">Transmembrane helix</keyword>
<dbReference type="STRING" id="1547922.ISF6_0948"/>
<dbReference type="NCBIfam" id="TIGR02532">
    <property type="entry name" value="IV_pilin_GFxxxE"/>
    <property type="match status" value="1"/>
</dbReference>
<reference evidence="2 3" key="2">
    <citation type="journal article" date="2016" name="Science">
        <title>A bacterium that degrades and assimilates poly(ethylene terephthalate).</title>
        <authorList>
            <person name="Yoshida S."/>
            <person name="Hiraga K."/>
            <person name="Takehana T."/>
            <person name="Taniguchi I."/>
            <person name="Yamaji H."/>
            <person name="Maeda Y."/>
            <person name="Toyohara K."/>
            <person name="Miyamoto K."/>
            <person name="Kimura Y."/>
            <person name="Oda K."/>
        </authorList>
    </citation>
    <scope>NUCLEOTIDE SEQUENCE [LARGE SCALE GENOMIC DNA]</scope>
    <source>
        <strain evidence="3">NBRC 110686 / TISTR 2288 / 201-F6</strain>
    </source>
</reference>
<dbReference type="SUPFAM" id="SSF54523">
    <property type="entry name" value="Pili subunits"/>
    <property type="match status" value="1"/>
</dbReference>
<dbReference type="EMBL" id="BBYR01000186">
    <property type="protein sequence ID" value="GAP39076.1"/>
    <property type="molecule type" value="Genomic_DNA"/>
</dbReference>
<dbReference type="InterPro" id="IPR045584">
    <property type="entry name" value="Pilin-like"/>
</dbReference>
<evidence type="ECO:0000256" key="1">
    <source>
        <dbReference type="SAM" id="Phobius"/>
    </source>
</evidence>
<organism evidence="2 3">
    <name type="scientific">Piscinibacter sakaiensis</name>
    <name type="common">Ideonella sakaiensis</name>
    <dbReference type="NCBI Taxonomy" id="1547922"/>
    <lineage>
        <taxon>Bacteria</taxon>
        <taxon>Pseudomonadati</taxon>
        <taxon>Pseudomonadota</taxon>
        <taxon>Betaproteobacteria</taxon>
        <taxon>Burkholderiales</taxon>
        <taxon>Sphaerotilaceae</taxon>
        <taxon>Piscinibacter</taxon>
    </lineage>
</organism>
<dbReference type="AlphaFoldDB" id="A0A0K8P8W4"/>
<dbReference type="InterPro" id="IPR012902">
    <property type="entry name" value="N_methyl_site"/>
</dbReference>
<sequence length="174" mass="18379">MRTSAPGSEARRRAAAPAGGRAARGFTMIELMVVVAIIALAAGVTALAVRDPAGAQLEREAARLAALLEAARSESRALGLPVVWRPNDEGVVAEGAPPPFRFVGLPATLALPQAWLDPRVRAEEVLGPEGQRLIRLGPEPLIGAQRIVLRLERERLMLRTDGLGPFVVAPVPAP</sequence>
<evidence type="ECO:0000313" key="3">
    <source>
        <dbReference type="Proteomes" id="UP000037660"/>
    </source>
</evidence>
<dbReference type="OrthoDB" id="9154196at2"/>
<dbReference type="Pfam" id="PF07963">
    <property type="entry name" value="N_methyl"/>
    <property type="match status" value="1"/>
</dbReference>
<proteinExistence type="predicted"/>
<name>A0A0K8P8W4_PISS1</name>
<evidence type="ECO:0000313" key="2">
    <source>
        <dbReference type="EMBL" id="GAP39076.1"/>
    </source>
</evidence>
<protein>
    <submittedName>
        <fullName evidence="2">General secretion pathway protein H</fullName>
    </submittedName>
</protein>
<dbReference type="Gene3D" id="3.30.700.10">
    <property type="entry name" value="Glycoprotein, Type 4 Pilin"/>
    <property type="match status" value="1"/>
</dbReference>